<evidence type="ECO:0000313" key="7">
    <source>
        <dbReference type="Proteomes" id="UP000239711"/>
    </source>
</evidence>
<dbReference type="InterPro" id="IPR013785">
    <property type="entry name" value="Aldolase_TIM"/>
</dbReference>
<proteinExistence type="inferred from homology"/>
<sequence>MGKRKEVLDAILKQGMLPLFFHTDVQESVAIVKTLYASGIRVFEFTNRGDEAKRVFKALIDARNEEMPELQLGIGTIKTNAEADKFISLGADFIVSPIVIPEVGDLTHSHDLLWIPGCMTPTEIALAQQNKASLIKLFPANVLGPGFLSAIRELFKGQLFIPTGGVDLEIENLKSWFNAGVAAVGMGSKLINPKNTAGLAEKTQQAIQLVEQAKASIEK</sequence>
<evidence type="ECO:0000313" key="6">
    <source>
        <dbReference type="EMBL" id="PRD46508.1"/>
    </source>
</evidence>
<dbReference type="PANTHER" id="PTHR30246">
    <property type="entry name" value="2-KETO-3-DEOXY-6-PHOSPHOGLUCONATE ALDOLASE"/>
    <property type="match status" value="1"/>
</dbReference>
<keyword evidence="5" id="KW-0119">Carbohydrate metabolism</keyword>
<keyword evidence="4" id="KW-0456">Lyase</keyword>
<dbReference type="EMBL" id="PVBQ01000013">
    <property type="protein sequence ID" value="PRD46508.1"/>
    <property type="molecule type" value="Genomic_DNA"/>
</dbReference>
<dbReference type="CDD" id="cd00452">
    <property type="entry name" value="KDPG_aldolase"/>
    <property type="match status" value="1"/>
</dbReference>
<dbReference type="AlphaFoldDB" id="A0A2S9J161"/>
<evidence type="ECO:0000256" key="1">
    <source>
        <dbReference type="ARBA" id="ARBA00004761"/>
    </source>
</evidence>
<dbReference type="PANTHER" id="PTHR30246:SF1">
    <property type="entry name" value="2-DEHYDRO-3-DEOXY-6-PHOSPHOGALACTONATE ALDOLASE-RELATED"/>
    <property type="match status" value="1"/>
</dbReference>
<comment type="similarity">
    <text evidence="2">Belongs to the KHG/KDPG aldolase family.</text>
</comment>
<dbReference type="OrthoDB" id="9802667at2"/>
<dbReference type="RefSeq" id="WP_105717863.1">
    <property type="nucleotide sequence ID" value="NZ_PVBQ01000013.1"/>
</dbReference>
<dbReference type="Pfam" id="PF01081">
    <property type="entry name" value="Aldolase"/>
    <property type="match status" value="1"/>
</dbReference>
<comment type="pathway">
    <text evidence="1">Carbohydrate acid metabolism.</text>
</comment>
<dbReference type="GO" id="GO:0016829">
    <property type="term" value="F:lyase activity"/>
    <property type="evidence" value="ECO:0007669"/>
    <property type="project" value="UniProtKB-KW"/>
</dbReference>
<dbReference type="Proteomes" id="UP000239711">
    <property type="component" value="Unassembled WGS sequence"/>
</dbReference>
<comment type="caution">
    <text evidence="6">The sequence shown here is derived from an EMBL/GenBank/DDBJ whole genome shotgun (WGS) entry which is preliminary data.</text>
</comment>
<evidence type="ECO:0000256" key="2">
    <source>
        <dbReference type="ARBA" id="ARBA00006906"/>
    </source>
</evidence>
<dbReference type="InterPro" id="IPR000887">
    <property type="entry name" value="Aldlse_KDPG_KHG"/>
</dbReference>
<evidence type="ECO:0000256" key="5">
    <source>
        <dbReference type="ARBA" id="ARBA00023277"/>
    </source>
</evidence>
<comment type="subunit">
    <text evidence="3">Homotrimer.</text>
</comment>
<accession>A0A2S9J161</accession>
<keyword evidence="7" id="KW-1185">Reference proteome</keyword>
<evidence type="ECO:0000256" key="4">
    <source>
        <dbReference type="ARBA" id="ARBA00023239"/>
    </source>
</evidence>
<name>A0A2S9J161_9SPHI</name>
<dbReference type="Gene3D" id="3.20.20.70">
    <property type="entry name" value="Aldolase class I"/>
    <property type="match status" value="1"/>
</dbReference>
<reference evidence="6 7" key="1">
    <citation type="submission" date="2018-02" db="EMBL/GenBank/DDBJ databases">
        <title>The draft genome of Sphingobacterium sp. 5JN-11.</title>
        <authorList>
            <person name="Liu L."/>
            <person name="Li L."/>
            <person name="Liang L."/>
            <person name="Zhang X."/>
            <person name="Wang T."/>
        </authorList>
    </citation>
    <scope>NUCLEOTIDE SEQUENCE [LARGE SCALE GENOMIC DNA]</scope>
    <source>
        <strain evidence="6 7">5JN-11</strain>
    </source>
</reference>
<protein>
    <submittedName>
        <fullName evidence="6">Bifunctional 4-hydroxy-2-oxoglutarate aldolase/2-dehydro-3-deoxy-phosphogluconate aldolase</fullName>
    </submittedName>
</protein>
<evidence type="ECO:0000256" key="3">
    <source>
        <dbReference type="ARBA" id="ARBA00011233"/>
    </source>
</evidence>
<organism evidence="6 7">
    <name type="scientific">Sphingobacterium haloxyli</name>
    <dbReference type="NCBI Taxonomy" id="2100533"/>
    <lineage>
        <taxon>Bacteria</taxon>
        <taxon>Pseudomonadati</taxon>
        <taxon>Bacteroidota</taxon>
        <taxon>Sphingobacteriia</taxon>
        <taxon>Sphingobacteriales</taxon>
        <taxon>Sphingobacteriaceae</taxon>
        <taxon>Sphingobacterium</taxon>
    </lineage>
</organism>
<gene>
    <name evidence="6" type="ORF">C5745_15205</name>
</gene>
<dbReference type="SUPFAM" id="SSF51569">
    <property type="entry name" value="Aldolase"/>
    <property type="match status" value="1"/>
</dbReference>